<dbReference type="RefSeq" id="WP_310265806.1">
    <property type="nucleotide sequence ID" value="NZ_JAVDXU010000002.1"/>
</dbReference>
<dbReference type="PANTHER" id="PTHR30290:SF38">
    <property type="entry name" value="D,D-DIPEPTIDE-BINDING PERIPLASMIC PROTEIN DDPA-RELATED"/>
    <property type="match status" value="1"/>
</dbReference>
<dbReference type="InterPro" id="IPR023765">
    <property type="entry name" value="SBP_5_CS"/>
</dbReference>
<protein>
    <submittedName>
        <fullName evidence="5">Peptide/nickel transport system substrate-binding protein/dipeptide transport system substrate-binding protein</fullName>
    </submittedName>
</protein>
<evidence type="ECO:0000313" key="6">
    <source>
        <dbReference type="Proteomes" id="UP001180453"/>
    </source>
</evidence>
<comment type="caution">
    <text evidence="5">The sequence shown here is derived from an EMBL/GenBank/DDBJ whole genome shotgun (WGS) entry which is preliminary data.</text>
</comment>
<proteinExistence type="inferred from homology"/>
<dbReference type="Gene3D" id="3.40.190.10">
    <property type="entry name" value="Periplasmic binding protein-like II"/>
    <property type="match status" value="1"/>
</dbReference>
<evidence type="ECO:0000256" key="1">
    <source>
        <dbReference type="ARBA" id="ARBA00005695"/>
    </source>
</evidence>
<accession>A0ABU1YMV2</accession>
<feature type="chain" id="PRO_5045411170" evidence="3">
    <location>
        <begin position="23"/>
        <end position="527"/>
    </location>
</feature>
<evidence type="ECO:0000259" key="4">
    <source>
        <dbReference type="Pfam" id="PF00496"/>
    </source>
</evidence>
<dbReference type="PROSITE" id="PS01040">
    <property type="entry name" value="SBP_BACTERIAL_5"/>
    <property type="match status" value="1"/>
</dbReference>
<dbReference type="Pfam" id="PF00496">
    <property type="entry name" value="SBP_bac_5"/>
    <property type="match status" value="1"/>
</dbReference>
<evidence type="ECO:0000256" key="2">
    <source>
        <dbReference type="ARBA" id="ARBA00022729"/>
    </source>
</evidence>
<evidence type="ECO:0000313" key="5">
    <source>
        <dbReference type="EMBL" id="MDR7270175.1"/>
    </source>
</evidence>
<dbReference type="InterPro" id="IPR039424">
    <property type="entry name" value="SBP_5"/>
</dbReference>
<dbReference type="Proteomes" id="UP001180453">
    <property type="component" value="Unassembled WGS sequence"/>
</dbReference>
<evidence type="ECO:0000256" key="3">
    <source>
        <dbReference type="SAM" id="SignalP"/>
    </source>
</evidence>
<dbReference type="EMBL" id="JAVDXU010000002">
    <property type="protein sequence ID" value="MDR7270175.1"/>
    <property type="molecule type" value="Genomic_DNA"/>
</dbReference>
<keyword evidence="2 3" id="KW-0732">Signal</keyword>
<name>A0ABU1YMV2_ROSSA</name>
<dbReference type="PIRSF" id="PIRSF002741">
    <property type="entry name" value="MppA"/>
    <property type="match status" value="1"/>
</dbReference>
<dbReference type="PANTHER" id="PTHR30290">
    <property type="entry name" value="PERIPLASMIC BINDING COMPONENT OF ABC TRANSPORTER"/>
    <property type="match status" value="1"/>
</dbReference>
<dbReference type="Gene3D" id="3.10.105.10">
    <property type="entry name" value="Dipeptide-binding Protein, Domain 3"/>
    <property type="match status" value="1"/>
</dbReference>
<dbReference type="Gene3D" id="3.90.76.10">
    <property type="entry name" value="Dipeptide-binding Protein, Domain 1"/>
    <property type="match status" value="1"/>
</dbReference>
<feature type="signal peptide" evidence="3">
    <location>
        <begin position="1"/>
        <end position="22"/>
    </location>
</feature>
<sequence>MKPQYVALLTLFALASAPAALAQGKPLIYCADASPEGFDPGMWDSASTNIVGAQMFDGLLGFKRPTTELVPKLATSWEISPDAKSFIFKLREGVKFHSTPWFKPSRDLNAEDVLFTFQRFIDPNHPFNKAFLANFIYPQNLGLAKLIEGIDKIDDRTIRFRLRQPNVTFVANFAFAWAGIQSAEYAAQLLKDGKASQINVQPVGAGPFRFKSYAKDDVLRMEAHTDYWGGKQPTPNLVFSISREPNVRVQKIAAGECHVAAALRDVDIAGLANNPNVSIEKIQALNISYLSFNLKKPPTDKREVREALDIAVDRDAIFKALFPRGDAMQAVSAFPPAVPGYNKKLKNEFDPAKAKALLAKAGYPNGFEIDLWALPVQRPTNPNGQLMAQLIQQDWAKIGVKAHIKTYEWGEYLKRANNGEHNVYMSGWSGETGDADDFLTPNLSCAANKNGIKFCNAEFEKLIDEARATPDQKKRIALYEKAQEIFKHERPWITMAHSTVYIPIRKDVVGFKMAPNGSVDFEGVYRK</sequence>
<dbReference type="InterPro" id="IPR030678">
    <property type="entry name" value="Peptide/Ni-bd"/>
</dbReference>
<feature type="domain" description="Solute-binding protein family 5" evidence="4">
    <location>
        <begin position="68"/>
        <end position="449"/>
    </location>
</feature>
<comment type="similarity">
    <text evidence="1">Belongs to the bacterial solute-binding protein 5 family.</text>
</comment>
<dbReference type="CDD" id="cd08493">
    <property type="entry name" value="PBP2_DppA_like"/>
    <property type="match status" value="1"/>
</dbReference>
<dbReference type="SUPFAM" id="SSF53850">
    <property type="entry name" value="Periplasmic binding protein-like II"/>
    <property type="match status" value="1"/>
</dbReference>
<gene>
    <name evidence="5" type="ORF">J2X20_002833</name>
</gene>
<keyword evidence="6" id="KW-1185">Reference proteome</keyword>
<organism evidence="5 6">
    <name type="scientific">Roseateles saccharophilus</name>
    <name type="common">Pseudomonas saccharophila</name>
    <dbReference type="NCBI Taxonomy" id="304"/>
    <lineage>
        <taxon>Bacteria</taxon>
        <taxon>Pseudomonadati</taxon>
        <taxon>Pseudomonadota</taxon>
        <taxon>Betaproteobacteria</taxon>
        <taxon>Burkholderiales</taxon>
        <taxon>Sphaerotilaceae</taxon>
        <taxon>Roseateles</taxon>
    </lineage>
</organism>
<dbReference type="InterPro" id="IPR000914">
    <property type="entry name" value="SBP_5_dom"/>
</dbReference>
<reference evidence="5 6" key="1">
    <citation type="submission" date="2023-07" db="EMBL/GenBank/DDBJ databases">
        <title>Sorghum-associated microbial communities from plants grown in Nebraska, USA.</title>
        <authorList>
            <person name="Schachtman D."/>
        </authorList>
    </citation>
    <scope>NUCLEOTIDE SEQUENCE [LARGE SCALE GENOMIC DNA]</scope>
    <source>
        <strain evidence="5 6">BE314</strain>
    </source>
</reference>